<comment type="caution">
    <text evidence="3">The sequence shown here is derived from an EMBL/GenBank/DDBJ whole genome shotgun (WGS) entry which is preliminary data.</text>
</comment>
<organism evidence="3">
    <name type="scientific">mine drainage metagenome</name>
    <dbReference type="NCBI Taxonomy" id="410659"/>
    <lineage>
        <taxon>unclassified sequences</taxon>
        <taxon>metagenomes</taxon>
        <taxon>ecological metagenomes</taxon>
    </lineage>
</organism>
<dbReference type="PROSITE" id="PS50075">
    <property type="entry name" value="CARRIER"/>
    <property type="match status" value="1"/>
</dbReference>
<reference evidence="3" key="1">
    <citation type="submission" date="2013-08" db="EMBL/GenBank/DDBJ databases">
        <authorList>
            <person name="Mendez C."/>
            <person name="Richter M."/>
            <person name="Ferrer M."/>
            <person name="Sanchez J."/>
        </authorList>
    </citation>
    <scope>NUCLEOTIDE SEQUENCE</scope>
</reference>
<evidence type="ECO:0000313" key="3">
    <source>
        <dbReference type="EMBL" id="EQD52835.1"/>
    </source>
</evidence>
<dbReference type="InterPro" id="IPR036736">
    <property type="entry name" value="ACP-like_sf"/>
</dbReference>
<dbReference type="SUPFAM" id="SSF47336">
    <property type="entry name" value="ACP-like"/>
    <property type="match status" value="1"/>
</dbReference>
<name>T1BFA8_9ZZZZ</name>
<protein>
    <submittedName>
        <fullName evidence="3">Acyl carrier protein</fullName>
    </submittedName>
</protein>
<dbReference type="EMBL" id="AUZZ01008894">
    <property type="protein sequence ID" value="EQD35939.1"/>
    <property type="molecule type" value="Genomic_DNA"/>
</dbReference>
<accession>T1BFA8</accession>
<gene>
    <name evidence="3" type="ORF">B1B_10537</name>
    <name evidence="2" type="ORF">B2A_12332</name>
</gene>
<feature type="domain" description="Carrier" evidence="1">
    <location>
        <begin position="6"/>
        <end position="88"/>
    </location>
</feature>
<dbReference type="AlphaFoldDB" id="T1BFA8"/>
<dbReference type="EMBL" id="AUZY01006893">
    <property type="protein sequence ID" value="EQD52835.1"/>
    <property type="molecule type" value="Genomic_DNA"/>
</dbReference>
<evidence type="ECO:0000313" key="2">
    <source>
        <dbReference type="EMBL" id="EQD35939.1"/>
    </source>
</evidence>
<reference evidence="3" key="2">
    <citation type="journal article" date="2014" name="ISME J.">
        <title>Microbial stratification in low pH oxic and suboxic macroscopic growths along an acid mine drainage.</title>
        <authorList>
            <person name="Mendez-Garcia C."/>
            <person name="Mesa V."/>
            <person name="Sprenger R.R."/>
            <person name="Richter M."/>
            <person name="Diez M.S."/>
            <person name="Solano J."/>
            <person name="Bargiela R."/>
            <person name="Golyshina O.V."/>
            <person name="Manteca A."/>
            <person name="Ramos J.L."/>
            <person name="Gallego J.R."/>
            <person name="Llorente I."/>
            <person name="Martins Dos Santos V.A."/>
            <person name="Jensen O.N."/>
            <person name="Pelaez A.I."/>
            <person name="Sanchez J."/>
            <person name="Ferrer M."/>
        </authorList>
    </citation>
    <scope>NUCLEOTIDE SEQUENCE</scope>
</reference>
<evidence type="ECO:0000259" key="1">
    <source>
        <dbReference type="PROSITE" id="PS50075"/>
    </source>
</evidence>
<proteinExistence type="predicted"/>
<dbReference type="Gene3D" id="1.10.1200.10">
    <property type="entry name" value="ACP-like"/>
    <property type="match status" value="1"/>
</dbReference>
<sequence>MTLDREQLKLELKKLIVTECQKDLLPEQIPDEAALFGSGSHLALDSLDALQIALAVKQHYGKRLDGGNETRMALSCVNSLADFILSEKTG</sequence>
<dbReference type="InterPro" id="IPR009081">
    <property type="entry name" value="PP-bd_ACP"/>
</dbReference>